<organism evidence="1 2">
    <name type="scientific">Gibberella intermedia</name>
    <name type="common">Bulb rot disease fungus</name>
    <name type="synonym">Fusarium proliferatum</name>
    <dbReference type="NCBI Taxonomy" id="948311"/>
    <lineage>
        <taxon>Eukaryota</taxon>
        <taxon>Fungi</taxon>
        <taxon>Dikarya</taxon>
        <taxon>Ascomycota</taxon>
        <taxon>Pezizomycotina</taxon>
        <taxon>Sordariomycetes</taxon>
        <taxon>Hypocreomycetidae</taxon>
        <taxon>Hypocreales</taxon>
        <taxon>Nectriaceae</taxon>
        <taxon>Fusarium</taxon>
        <taxon>Fusarium fujikuroi species complex</taxon>
    </lineage>
</organism>
<evidence type="ECO:0000313" key="2">
    <source>
        <dbReference type="Proteomes" id="UP000283569"/>
    </source>
</evidence>
<accession>A0A420SPM5</accession>
<reference evidence="1 2" key="1">
    <citation type="journal article" date="2018" name="Sci. Rep.">
        <title>Characterisation of pathogen-specific regions and novel effector candidates in Fusarium oxysporum f. sp. cepae.</title>
        <authorList>
            <person name="Armitage A.D."/>
            <person name="Taylor A."/>
            <person name="Sobczyk M.K."/>
            <person name="Baxter L."/>
            <person name="Greenfield B.P."/>
            <person name="Bates H.J."/>
            <person name="Wilson F."/>
            <person name="Jackson A.C."/>
            <person name="Ott S."/>
            <person name="Harrison R.J."/>
            <person name="Clarkson J.P."/>
        </authorList>
    </citation>
    <scope>NUCLEOTIDE SEQUENCE [LARGE SCALE GENOMIC DNA]</scope>
    <source>
        <strain evidence="1 2">Fp_A8</strain>
    </source>
</reference>
<dbReference type="Proteomes" id="UP000283569">
    <property type="component" value="Unassembled WGS sequence"/>
</dbReference>
<dbReference type="EMBL" id="MRDB01000049">
    <property type="protein sequence ID" value="RKL31239.1"/>
    <property type="molecule type" value="Genomic_DNA"/>
</dbReference>
<comment type="caution">
    <text evidence="1">The sequence shown here is derived from an EMBL/GenBank/DDBJ whole genome shotgun (WGS) entry which is preliminary data.</text>
</comment>
<protein>
    <submittedName>
        <fullName evidence="1">Uncharacterized protein</fullName>
    </submittedName>
</protein>
<name>A0A420SPM5_GIBIN</name>
<sequence>MELQFQSHDGVNGNLVCSSNGYASDLVIDQPVQRAGLAADAQVAWRLEHDTKASALVAVDTNGTVIAETCGSTIYAKHPIDFSNVDEINGSGNFTIGNATYMVHSNPDWSGGPACSRVFNPQYTLVQCSGVSWDAADAIGDKPRDCFAESPTNGELQFPQNRTLNDGSQMHERGWWDDFKNNVREGFSTTELELVGDGNPRQHYFHQQISEPIRCGNSQGCTVGKTDSESFTVGATFSVGRDKYWSSLGFSVTKSWSTGNTYSCNGGQNETVCIWYNTAHTTYTVKETTRAPGEYEKKTSIYDISSPNKNNKGGDYYCVVGHCKAKGDSWWDRNGRRGGP</sequence>
<evidence type="ECO:0000313" key="1">
    <source>
        <dbReference type="EMBL" id="RKL31239.1"/>
    </source>
</evidence>
<dbReference type="AlphaFoldDB" id="A0A420SPM5"/>
<gene>
    <name evidence="1" type="ORF">BFJ72_g11256</name>
</gene>
<proteinExistence type="predicted"/>